<proteinExistence type="predicted"/>
<dbReference type="RefSeq" id="WP_171535065.1">
    <property type="nucleotide sequence ID" value="NZ_JABERG010000016.1"/>
</dbReference>
<keyword evidence="5" id="KW-1185">Reference proteome</keyword>
<sequence>MAEQENTQAVVLLQPNGQKVYLDLNHSTDTTAIWSFVIAMIVALILGISATIIAIWYGRKSFKLTEMSFKVVSEDIKQAAETNRQTTKTLIESQENLKDKELKVLRKQNIEDKFSDVISKYLSSANLFTHTLSNIIFNLKEEEWENFNQKEGVYPAINKLVNSEFENLTKLTIEITLLLNDKNDDAILIMNQMAETNKQVYLVLISLVESKELTLSKIQEIDKSRNQVHEDALDVMKNSNSFRI</sequence>
<keyword evidence="1" id="KW-1133">Transmembrane helix</keyword>
<dbReference type="EMBL" id="JABERG010000016">
    <property type="protein sequence ID" value="NNH88471.1"/>
    <property type="molecule type" value="Genomic_DNA"/>
</dbReference>
<name>A0A8E4GN11_9GAMM</name>
<keyword evidence="1" id="KW-0812">Transmembrane</keyword>
<evidence type="ECO:0000313" key="2">
    <source>
        <dbReference type="EMBL" id="NNH39556.1"/>
    </source>
</evidence>
<accession>A0A8E4GN11</accession>
<feature type="transmembrane region" description="Helical" evidence="1">
    <location>
        <begin position="32"/>
        <end position="57"/>
    </location>
</feature>
<gene>
    <name evidence="2" type="ORF">HLH11_13110</name>
    <name evidence="3" type="ORF">HLH13_12300</name>
</gene>
<reference evidence="4 5" key="1">
    <citation type="submission" date="2020-04" db="EMBL/GenBank/DDBJ databases">
        <title>Acinetobacter Taxon 24.</title>
        <authorList>
            <person name="Nemec A."/>
            <person name="Radolfova-Krizova L."/>
            <person name="Higgins P.G."/>
            <person name="Spanelova P."/>
        </authorList>
    </citation>
    <scope>NUCLEOTIDE SEQUENCE [LARGE SCALE GENOMIC DNA]</scope>
    <source>
        <strain evidence="3 5">ANC 4279</strain>
        <strain evidence="2 4">ANC 4280</strain>
    </source>
</reference>
<evidence type="ECO:0000313" key="4">
    <source>
        <dbReference type="Proteomes" id="UP000532147"/>
    </source>
</evidence>
<evidence type="ECO:0000313" key="5">
    <source>
        <dbReference type="Proteomes" id="UP000546536"/>
    </source>
</evidence>
<dbReference type="Proteomes" id="UP000532147">
    <property type="component" value="Unassembled WGS sequence"/>
</dbReference>
<dbReference type="EMBL" id="JABERH010000031">
    <property type="protein sequence ID" value="NNH39556.1"/>
    <property type="molecule type" value="Genomic_DNA"/>
</dbReference>
<dbReference type="Proteomes" id="UP000546536">
    <property type="component" value="Unassembled WGS sequence"/>
</dbReference>
<dbReference type="AlphaFoldDB" id="A0A8E4GN11"/>
<evidence type="ECO:0000313" key="3">
    <source>
        <dbReference type="EMBL" id="NNH88471.1"/>
    </source>
</evidence>
<comment type="caution">
    <text evidence="2">The sequence shown here is derived from an EMBL/GenBank/DDBJ whole genome shotgun (WGS) entry which is preliminary data.</text>
</comment>
<evidence type="ECO:0000256" key="1">
    <source>
        <dbReference type="SAM" id="Phobius"/>
    </source>
</evidence>
<keyword evidence="1" id="KW-0472">Membrane</keyword>
<protein>
    <submittedName>
        <fullName evidence="2">YccF domain-containing protein</fullName>
    </submittedName>
</protein>
<organism evidence="2 4">
    <name type="scientific">Acinetobacter terrae</name>
    <dbReference type="NCBI Taxonomy" id="2731247"/>
    <lineage>
        <taxon>Bacteria</taxon>
        <taxon>Pseudomonadati</taxon>
        <taxon>Pseudomonadota</taxon>
        <taxon>Gammaproteobacteria</taxon>
        <taxon>Moraxellales</taxon>
        <taxon>Moraxellaceae</taxon>
        <taxon>Acinetobacter</taxon>
        <taxon>Acinetobacter Taxon 24</taxon>
    </lineage>
</organism>